<comment type="caution">
    <text evidence="5">The sequence shown here is derived from an EMBL/GenBank/DDBJ whole genome shotgun (WGS) entry which is preliminary data.</text>
</comment>
<evidence type="ECO:0000259" key="4">
    <source>
        <dbReference type="Pfam" id="PF13649"/>
    </source>
</evidence>
<organism evidence="5 6">
    <name type="scientific">Streptomyces thermoalcalitolerans</name>
    <dbReference type="NCBI Taxonomy" id="65605"/>
    <lineage>
        <taxon>Bacteria</taxon>
        <taxon>Bacillati</taxon>
        <taxon>Actinomycetota</taxon>
        <taxon>Actinomycetes</taxon>
        <taxon>Kitasatosporales</taxon>
        <taxon>Streptomycetaceae</taxon>
        <taxon>Streptomyces</taxon>
    </lineage>
</organism>
<protein>
    <recommendedName>
        <fullName evidence="4">Methyltransferase domain-containing protein</fullName>
    </recommendedName>
</protein>
<accession>A0ABN1NEV7</accession>
<evidence type="ECO:0000256" key="2">
    <source>
        <dbReference type="ARBA" id="ARBA00022679"/>
    </source>
</evidence>
<reference evidence="5 6" key="1">
    <citation type="journal article" date="2019" name="Int. J. Syst. Evol. Microbiol.">
        <title>The Global Catalogue of Microorganisms (GCM) 10K type strain sequencing project: providing services to taxonomists for standard genome sequencing and annotation.</title>
        <authorList>
            <consortium name="The Broad Institute Genomics Platform"/>
            <consortium name="The Broad Institute Genome Sequencing Center for Infectious Disease"/>
            <person name="Wu L."/>
            <person name="Ma J."/>
        </authorList>
    </citation>
    <scope>NUCLEOTIDE SEQUENCE [LARGE SCALE GENOMIC DNA]</scope>
    <source>
        <strain evidence="5 6">JCM 10673</strain>
    </source>
</reference>
<dbReference type="PANTHER" id="PTHR43464:SF19">
    <property type="entry name" value="UBIQUINONE BIOSYNTHESIS O-METHYLTRANSFERASE, MITOCHONDRIAL"/>
    <property type="match status" value="1"/>
</dbReference>
<dbReference type="InterPro" id="IPR041698">
    <property type="entry name" value="Methyltransf_25"/>
</dbReference>
<keyword evidence="1" id="KW-0489">Methyltransferase</keyword>
<dbReference type="Proteomes" id="UP001501005">
    <property type="component" value="Unassembled WGS sequence"/>
</dbReference>
<keyword evidence="6" id="KW-1185">Reference proteome</keyword>
<feature type="domain" description="Methyltransferase" evidence="4">
    <location>
        <begin position="71"/>
        <end position="166"/>
    </location>
</feature>
<evidence type="ECO:0000313" key="5">
    <source>
        <dbReference type="EMBL" id="GAA0904743.1"/>
    </source>
</evidence>
<dbReference type="Pfam" id="PF13649">
    <property type="entry name" value="Methyltransf_25"/>
    <property type="match status" value="1"/>
</dbReference>
<name>A0ABN1NEV7_9ACTN</name>
<gene>
    <name evidence="5" type="ORF">GCM10009549_08400</name>
</gene>
<dbReference type="PANTHER" id="PTHR43464">
    <property type="entry name" value="METHYLTRANSFERASE"/>
    <property type="match status" value="1"/>
</dbReference>
<dbReference type="InterPro" id="IPR029063">
    <property type="entry name" value="SAM-dependent_MTases_sf"/>
</dbReference>
<proteinExistence type="predicted"/>
<keyword evidence="3" id="KW-0949">S-adenosyl-L-methionine</keyword>
<keyword evidence="2" id="KW-0808">Transferase</keyword>
<dbReference type="Gene3D" id="3.40.50.150">
    <property type="entry name" value="Vaccinia Virus protein VP39"/>
    <property type="match status" value="1"/>
</dbReference>
<evidence type="ECO:0000256" key="3">
    <source>
        <dbReference type="ARBA" id="ARBA00022691"/>
    </source>
</evidence>
<dbReference type="EMBL" id="BAAAHG010000004">
    <property type="protein sequence ID" value="GAA0904743.1"/>
    <property type="molecule type" value="Genomic_DNA"/>
</dbReference>
<dbReference type="CDD" id="cd02440">
    <property type="entry name" value="AdoMet_MTases"/>
    <property type="match status" value="1"/>
</dbReference>
<sequence>MDRDIRTVDDVLRLLDGLFAPDADRWTGDAAGWWDGFYADRSRPVPFFVAKPDENLAEWVERGIVTGRRALDLGCGPGRNALYLAARGFEVDAVDLSAEAIAWGRERARTAGADVRFVHGDAFGEAGARLTGPYDLVHDSGCFHHLPPHRRISYLALVERVLAPGGHLVLTCFAAGSMGCELSDAELYRDGRLHGGLAYTPGSLRRIFAELTEVELRRMRDEPEESPYFGKAFLWAGLFRREAAVRPGGKGKDAAVPAGAAVASVREPGGDGAVRRSKCRQAAASVPSAGLRCRPLGGASTSWEEAGPRCLPRPGAGWSPWPAVSSGWVVLTSLIGRNSPRQP</sequence>
<evidence type="ECO:0000313" key="6">
    <source>
        <dbReference type="Proteomes" id="UP001501005"/>
    </source>
</evidence>
<dbReference type="SUPFAM" id="SSF53335">
    <property type="entry name" value="S-adenosyl-L-methionine-dependent methyltransferases"/>
    <property type="match status" value="1"/>
</dbReference>
<evidence type="ECO:0000256" key="1">
    <source>
        <dbReference type="ARBA" id="ARBA00022603"/>
    </source>
</evidence>